<dbReference type="Pfam" id="PF13614">
    <property type="entry name" value="AAA_31"/>
    <property type="match status" value="1"/>
</dbReference>
<dbReference type="InterPro" id="IPR027417">
    <property type="entry name" value="P-loop_NTPase"/>
</dbReference>
<sequence length="267" mass="29534">MGKIISISNQKGGVGKTTTAINVAASMASMGKDILIIDSDPQCNSTSAVGIDKKDIDKRNTQDNRYKNLYDIYGGHCTAEETIINTPFERLSIIPASRHLVDIEIEHVGKERREWILAEAINKIRDRFEYIFVDCPPSLGLLTLNSLVAADSVMIPVQCEYFALEGLGLLANTIMDVQDSFNPSLKIEGILMTMYDIRNNLSLEVVKDVRDSYGDKVYTTMIPRNVVLGEAPSFGKPAMYYDIRSKGAQSYISLAQEILNGKAGQRA</sequence>
<dbReference type="AlphaFoldDB" id="A0A0F3GXZ1"/>
<organism evidence="2 3">
    <name type="scientific">Candidatus Magnetobacterium bavaricum</name>
    <dbReference type="NCBI Taxonomy" id="29290"/>
    <lineage>
        <taxon>Bacteria</taxon>
        <taxon>Pseudomonadati</taxon>
        <taxon>Nitrospirota</taxon>
        <taxon>Thermodesulfovibrionia</taxon>
        <taxon>Thermodesulfovibrionales</taxon>
        <taxon>Candidatus Magnetobacteriaceae</taxon>
        <taxon>Candidatus Magnetobacterium</taxon>
    </lineage>
</organism>
<dbReference type="PANTHER" id="PTHR13696:SF52">
    <property type="entry name" value="PARA FAMILY PROTEIN CT_582"/>
    <property type="match status" value="1"/>
</dbReference>
<feature type="domain" description="AAA" evidence="1">
    <location>
        <begin position="3"/>
        <end position="187"/>
    </location>
</feature>
<name>A0A0F3GXZ1_9BACT</name>
<dbReference type="PATRIC" id="fig|29290.4.peg.1433"/>
<dbReference type="EMBL" id="LACI01000482">
    <property type="protein sequence ID" value="KJU86722.1"/>
    <property type="molecule type" value="Genomic_DNA"/>
</dbReference>
<evidence type="ECO:0000313" key="2">
    <source>
        <dbReference type="EMBL" id="KJU86722.1"/>
    </source>
</evidence>
<dbReference type="PANTHER" id="PTHR13696">
    <property type="entry name" value="P-LOOP CONTAINING NUCLEOSIDE TRIPHOSPHATE HYDROLASE"/>
    <property type="match status" value="1"/>
</dbReference>
<keyword evidence="3" id="KW-1185">Reference proteome</keyword>
<dbReference type="Gene3D" id="3.40.50.300">
    <property type="entry name" value="P-loop containing nucleotide triphosphate hydrolases"/>
    <property type="match status" value="1"/>
</dbReference>
<dbReference type="CDD" id="cd02042">
    <property type="entry name" value="ParAB_family"/>
    <property type="match status" value="1"/>
</dbReference>
<comment type="caution">
    <text evidence="2">The sequence shown here is derived from an EMBL/GenBank/DDBJ whole genome shotgun (WGS) entry which is preliminary data.</text>
</comment>
<gene>
    <name evidence="2" type="ORF">MBAV_001085</name>
</gene>
<dbReference type="InterPro" id="IPR050678">
    <property type="entry name" value="DNA_Partitioning_ATPase"/>
</dbReference>
<reference evidence="2 3" key="1">
    <citation type="submission" date="2015-02" db="EMBL/GenBank/DDBJ databases">
        <title>Single-cell genomics of uncultivated deep-branching MTB reveals a conserved set of magnetosome genes.</title>
        <authorList>
            <person name="Kolinko S."/>
            <person name="Richter M."/>
            <person name="Glockner F.O."/>
            <person name="Brachmann A."/>
            <person name="Schuler D."/>
        </authorList>
    </citation>
    <scope>NUCLEOTIDE SEQUENCE [LARGE SCALE GENOMIC DNA]</scope>
    <source>
        <strain evidence="2">TM-1</strain>
    </source>
</reference>
<dbReference type="Proteomes" id="UP000033423">
    <property type="component" value="Unassembled WGS sequence"/>
</dbReference>
<dbReference type="InterPro" id="IPR025669">
    <property type="entry name" value="AAA_dom"/>
</dbReference>
<evidence type="ECO:0000259" key="1">
    <source>
        <dbReference type="Pfam" id="PF13614"/>
    </source>
</evidence>
<evidence type="ECO:0000313" key="3">
    <source>
        <dbReference type="Proteomes" id="UP000033423"/>
    </source>
</evidence>
<proteinExistence type="predicted"/>
<dbReference type="SUPFAM" id="SSF52540">
    <property type="entry name" value="P-loop containing nucleoside triphosphate hydrolases"/>
    <property type="match status" value="1"/>
</dbReference>
<dbReference type="FunFam" id="3.40.50.300:FF:000285">
    <property type="entry name" value="Sporulation initiation inhibitor Soj"/>
    <property type="match status" value="1"/>
</dbReference>
<protein>
    <submittedName>
        <fullName evidence="2">Sporulation initiation inhibitor protein soj</fullName>
    </submittedName>
</protein>
<accession>A0A0F3GXZ1</accession>